<evidence type="ECO:0000313" key="8">
    <source>
        <dbReference type="EMBL" id="TDT18044.1"/>
    </source>
</evidence>
<keyword evidence="9" id="KW-1185">Reference proteome</keyword>
<dbReference type="InterPro" id="IPR003012">
    <property type="entry name" value="Tet_transcr_reg_TetR"/>
</dbReference>
<dbReference type="InterPro" id="IPR009057">
    <property type="entry name" value="Homeodomain-like_sf"/>
</dbReference>
<keyword evidence="3 5" id="KW-0238">DNA-binding</keyword>
<protein>
    <submittedName>
        <fullName evidence="8">TetR family transcriptional regulator</fullName>
    </submittedName>
</protein>
<dbReference type="OrthoDB" id="329481at2"/>
<keyword evidence="1" id="KW-0678">Repressor</keyword>
<evidence type="ECO:0000256" key="4">
    <source>
        <dbReference type="ARBA" id="ARBA00023163"/>
    </source>
</evidence>
<comment type="caution">
    <text evidence="8">The sequence shown here is derived from an EMBL/GenBank/DDBJ whole genome shotgun (WGS) entry which is preliminary data.</text>
</comment>
<proteinExistence type="predicted"/>
<accession>A0A4R7I462</accession>
<evidence type="ECO:0000256" key="2">
    <source>
        <dbReference type="ARBA" id="ARBA00023015"/>
    </source>
</evidence>
<keyword evidence="4" id="KW-0804">Transcription</keyword>
<feature type="domain" description="HTH tetR-type" evidence="7">
    <location>
        <begin position="26"/>
        <end position="86"/>
    </location>
</feature>
<evidence type="ECO:0000259" key="7">
    <source>
        <dbReference type="PROSITE" id="PS50977"/>
    </source>
</evidence>
<dbReference type="InterPro" id="IPR004111">
    <property type="entry name" value="Repressor_TetR_C"/>
</dbReference>
<dbReference type="AlphaFoldDB" id="A0A4R7I462"/>
<dbReference type="InterPro" id="IPR036271">
    <property type="entry name" value="Tet_transcr_reg_TetR-rel_C_sf"/>
</dbReference>
<evidence type="ECO:0000256" key="6">
    <source>
        <dbReference type="SAM" id="MobiDB-lite"/>
    </source>
</evidence>
<dbReference type="SUPFAM" id="SSF48498">
    <property type="entry name" value="Tetracyclin repressor-like, C-terminal domain"/>
    <property type="match status" value="1"/>
</dbReference>
<dbReference type="InterPro" id="IPR001647">
    <property type="entry name" value="HTH_TetR"/>
</dbReference>
<feature type="DNA-binding region" description="H-T-H motif" evidence="5">
    <location>
        <begin position="49"/>
        <end position="68"/>
    </location>
</feature>
<dbReference type="EMBL" id="SOAU01000001">
    <property type="protein sequence ID" value="TDT18044.1"/>
    <property type="molecule type" value="Genomic_DNA"/>
</dbReference>
<dbReference type="GO" id="GO:0046677">
    <property type="term" value="P:response to antibiotic"/>
    <property type="evidence" value="ECO:0007669"/>
    <property type="project" value="InterPro"/>
</dbReference>
<dbReference type="Pfam" id="PF02909">
    <property type="entry name" value="TetR_C_1"/>
    <property type="match status" value="1"/>
</dbReference>
<dbReference type="InterPro" id="IPR050109">
    <property type="entry name" value="HTH-type_TetR-like_transc_reg"/>
</dbReference>
<name>A0A4R7I462_9ACTN</name>
<dbReference type="PRINTS" id="PR00400">
    <property type="entry name" value="TETREPRESSOR"/>
</dbReference>
<organism evidence="8 9">
    <name type="scientific">Ilumatobacter fluminis</name>
    <dbReference type="NCBI Taxonomy" id="467091"/>
    <lineage>
        <taxon>Bacteria</taxon>
        <taxon>Bacillati</taxon>
        <taxon>Actinomycetota</taxon>
        <taxon>Acidimicrobiia</taxon>
        <taxon>Acidimicrobiales</taxon>
        <taxon>Ilumatobacteraceae</taxon>
        <taxon>Ilumatobacter</taxon>
    </lineage>
</organism>
<dbReference type="Pfam" id="PF00440">
    <property type="entry name" value="TetR_N"/>
    <property type="match status" value="1"/>
</dbReference>
<evidence type="ECO:0000313" key="9">
    <source>
        <dbReference type="Proteomes" id="UP000294558"/>
    </source>
</evidence>
<dbReference type="PANTHER" id="PTHR30055">
    <property type="entry name" value="HTH-TYPE TRANSCRIPTIONAL REGULATOR RUTR"/>
    <property type="match status" value="1"/>
</dbReference>
<dbReference type="GO" id="GO:0000976">
    <property type="term" value="F:transcription cis-regulatory region binding"/>
    <property type="evidence" value="ECO:0007669"/>
    <property type="project" value="TreeGrafter"/>
</dbReference>
<keyword evidence="2" id="KW-0805">Transcription regulation</keyword>
<sequence length="236" mass="26024">MSDDTPRDTSDDTRDEAARTGAKRPTLSREAVIAGAIEIADQIGVEPLTLRKLATHLGVKPMSIYYYVANKDEIIDGMVDAVFTEIEMPPPETPWREAMTVRAHSAREALRRHPWAAGMLDSRTNPGPANLGHHDAVIACLRANGFSFALTGHAFATLDAFIYGFALQESSLPGQGDPQMTDLADEFLEHFTEHFPALAEFTREYVLQPGYAFRNEFDVGLQLVLDGLEARYAAES</sequence>
<evidence type="ECO:0000256" key="1">
    <source>
        <dbReference type="ARBA" id="ARBA00022491"/>
    </source>
</evidence>
<dbReference type="SUPFAM" id="SSF46689">
    <property type="entry name" value="Homeodomain-like"/>
    <property type="match status" value="1"/>
</dbReference>
<reference evidence="8 9" key="1">
    <citation type="submission" date="2019-03" db="EMBL/GenBank/DDBJ databases">
        <title>Sequencing the genomes of 1000 actinobacteria strains.</title>
        <authorList>
            <person name="Klenk H.-P."/>
        </authorList>
    </citation>
    <scope>NUCLEOTIDE SEQUENCE [LARGE SCALE GENOMIC DNA]</scope>
    <source>
        <strain evidence="8 9">DSM 18936</strain>
    </source>
</reference>
<dbReference type="PANTHER" id="PTHR30055:SF151">
    <property type="entry name" value="TRANSCRIPTIONAL REGULATORY PROTEIN"/>
    <property type="match status" value="1"/>
</dbReference>
<dbReference type="GO" id="GO:0003700">
    <property type="term" value="F:DNA-binding transcription factor activity"/>
    <property type="evidence" value="ECO:0007669"/>
    <property type="project" value="TreeGrafter"/>
</dbReference>
<dbReference type="Gene3D" id="1.10.10.60">
    <property type="entry name" value="Homeodomain-like"/>
    <property type="match status" value="1"/>
</dbReference>
<dbReference type="Proteomes" id="UP000294558">
    <property type="component" value="Unassembled WGS sequence"/>
</dbReference>
<evidence type="ECO:0000256" key="3">
    <source>
        <dbReference type="ARBA" id="ARBA00023125"/>
    </source>
</evidence>
<evidence type="ECO:0000256" key="5">
    <source>
        <dbReference type="PROSITE-ProRule" id="PRU00335"/>
    </source>
</evidence>
<feature type="compositionally biased region" description="Basic and acidic residues" evidence="6">
    <location>
        <begin position="1"/>
        <end position="18"/>
    </location>
</feature>
<gene>
    <name evidence="8" type="ORF">BDK89_3658</name>
</gene>
<dbReference type="PROSITE" id="PS50977">
    <property type="entry name" value="HTH_TETR_2"/>
    <property type="match status" value="1"/>
</dbReference>
<feature type="region of interest" description="Disordered" evidence="6">
    <location>
        <begin position="1"/>
        <end position="26"/>
    </location>
</feature>
<dbReference type="Gene3D" id="1.10.357.10">
    <property type="entry name" value="Tetracycline Repressor, domain 2"/>
    <property type="match status" value="1"/>
</dbReference>
<dbReference type="GO" id="GO:0045892">
    <property type="term" value="P:negative regulation of DNA-templated transcription"/>
    <property type="evidence" value="ECO:0007669"/>
    <property type="project" value="InterPro"/>
</dbReference>
<dbReference type="RefSeq" id="WP_133870289.1">
    <property type="nucleotide sequence ID" value="NZ_SOAU01000001.1"/>
</dbReference>